<feature type="transmembrane region" description="Helical" evidence="5">
    <location>
        <begin position="7"/>
        <end position="27"/>
    </location>
</feature>
<feature type="transmembrane region" description="Helical" evidence="5">
    <location>
        <begin position="280"/>
        <end position="299"/>
    </location>
</feature>
<feature type="transmembrane region" description="Helical" evidence="5">
    <location>
        <begin position="151"/>
        <end position="176"/>
    </location>
</feature>
<evidence type="ECO:0000256" key="5">
    <source>
        <dbReference type="SAM" id="Phobius"/>
    </source>
</evidence>
<feature type="domain" description="Sugar phosphate transporter" evidence="6">
    <location>
        <begin position="10"/>
        <end position="297"/>
    </location>
</feature>
<keyword evidence="8" id="KW-1185">Reference proteome</keyword>
<evidence type="ECO:0000256" key="4">
    <source>
        <dbReference type="ARBA" id="ARBA00023136"/>
    </source>
</evidence>
<dbReference type="GO" id="GO:0016020">
    <property type="term" value="C:membrane"/>
    <property type="evidence" value="ECO:0007669"/>
    <property type="project" value="UniProtKB-SubCell"/>
</dbReference>
<gene>
    <name evidence="7" type="ORF">M0811_03524</name>
</gene>
<evidence type="ECO:0000256" key="1">
    <source>
        <dbReference type="ARBA" id="ARBA00004141"/>
    </source>
</evidence>
<evidence type="ECO:0000256" key="2">
    <source>
        <dbReference type="ARBA" id="ARBA00022692"/>
    </source>
</evidence>
<feature type="transmembrane region" description="Helical" evidence="5">
    <location>
        <begin position="75"/>
        <end position="96"/>
    </location>
</feature>
<proteinExistence type="predicted"/>
<name>A0A9Q0R4Q6_ANAIG</name>
<protein>
    <submittedName>
        <fullName evidence="7">Solute carrier family 35 member e4</fullName>
    </submittedName>
</protein>
<keyword evidence="3 5" id="KW-1133">Transmembrane helix</keyword>
<dbReference type="EMBL" id="JAPDFW010000147">
    <property type="protein sequence ID" value="KAJ5066191.1"/>
    <property type="molecule type" value="Genomic_DNA"/>
</dbReference>
<comment type="subcellular location">
    <subcellularLocation>
        <location evidence="1">Membrane</location>
        <topology evidence="1">Multi-pass membrane protein</topology>
    </subcellularLocation>
</comment>
<dbReference type="PANTHER" id="PTHR11132">
    <property type="entry name" value="SOLUTE CARRIER FAMILY 35"/>
    <property type="match status" value="1"/>
</dbReference>
<dbReference type="InterPro" id="IPR004853">
    <property type="entry name" value="Sugar_P_trans_dom"/>
</dbReference>
<dbReference type="SUPFAM" id="SSF103481">
    <property type="entry name" value="Multidrug resistance efflux transporter EmrE"/>
    <property type="match status" value="2"/>
</dbReference>
<dbReference type="Proteomes" id="UP001149090">
    <property type="component" value="Unassembled WGS sequence"/>
</dbReference>
<evidence type="ECO:0000313" key="7">
    <source>
        <dbReference type="EMBL" id="KAJ5066191.1"/>
    </source>
</evidence>
<evidence type="ECO:0000256" key="3">
    <source>
        <dbReference type="ARBA" id="ARBA00022989"/>
    </source>
</evidence>
<sequence>MYSFSGIFWISTWFILNISLTILNKYIMVFNSFPFPLTISLSHMIITSILSLLSFNLITKEKIKPEFSQEKLMKLFLMSTLFLSSISLGNTSLKYVSVSFNQVIRATTPAITLFLSVIILKKKFTPSHYRSVFIVIIGVILSSFTEFDFHWIGFLLTLFVSFLSSLKSIITAKLLWDPNVGFHPLYFLFTISFFASIQLFIIIFLTGEAKLVFIHFLNVHNPFQIVFSLLLSSLIAFLLNFSNFMSTKTTSPLTVNIFGNLKQVFTIILSVLIFENKISFLNAFGSFCAILGCFWYSLIGKLNEKKLPTVEMKNY</sequence>
<keyword evidence="2 5" id="KW-0812">Transmembrane</keyword>
<feature type="transmembrane region" description="Helical" evidence="5">
    <location>
        <begin position="33"/>
        <end position="55"/>
    </location>
</feature>
<accession>A0A9Q0R4Q6</accession>
<feature type="transmembrane region" description="Helical" evidence="5">
    <location>
        <begin position="185"/>
        <end position="205"/>
    </location>
</feature>
<feature type="transmembrane region" description="Helical" evidence="5">
    <location>
        <begin position="253"/>
        <end position="274"/>
    </location>
</feature>
<evidence type="ECO:0000313" key="8">
    <source>
        <dbReference type="Proteomes" id="UP001149090"/>
    </source>
</evidence>
<dbReference type="InterPro" id="IPR037185">
    <property type="entry name" value="EmrE-like"/>
</dbReference>
<evidence type="ECO:0000259" key="6">
    <source>
        <dbReference type="Pfam" id="PF03151"/>
    </source>
</evidence>
<dbReference type="Pfam" id="PF03151">
    <property type="entry name" value="TPT"/>
    <property type="match status" value="1"/>
</dbReference>
<dbReference type="OrthoDB" id="10261634at2759"/>
<feature type="transmembrane region" description="Helical" evidence="5">
    <location>
        <begin position="102"/>
        <end position="120"/>
    </location>
</feature>
<comment type="caution">
    <text evidence="7">The sequence shown here is derived from an EMBL/GenBank/DDBJ whole genome shotgun (WGS) entry which is preliminary data.</text>
</comment>
<organism evidence="7 8">
    <name type="scientific">Anaeramoeba ignava</name>
    <name type="common">Anaerobic marine amoeba</name>
    <dbReference type="NCBI Taxonomy" id="1746090"/>
    <lineage>
        <taxon>Eukaryota</taxon>
        <taxon>Metamonada</taxon>
        <taxon>Anaeramoebidae</taxon>
        <taxon>Anaeramoeba</taxon>
    </lineage>
</organism>
<feature type="transmembrane region" description="Helical" evidence="5">
    <location>
        <begin position="127"/>
        <end position="145"/>
    </location>
</feature>
<dbReference type="InterPro" id="IPR050186">
    <property type="entry name" value="TPT_transporter"/>
</dbReference>
<dbReference type="AlphaFoldDB" id="A0A9Q0R4Q6"/>
<reference evidence="7" key="1">
    <citation type="submission" date="2022-10" db="EMBL/GenBank/DDBJ databases">
        <title>Novel sulphate-reducing endosymbionts in the free-living metamonad Anaeramoeba.</title>
        <authorList>
            <person name="Jerlstrom-Hultqvist J."/>
            <person name="Cepicka I."/>
            <person name="Gallot-Lavallee L."/>
            <person name="Salas-Leiva D."/>
            <person name="Curtis B.A."/>
            <person name="Zahonova K."/>
            <person name="Pipaliya S."/>
            <person name="Dacks J."/>
            <person name="Roger A.J."/>
        </authorList>
    </citation>
    <scope>NUCLEOTIDE SEQUENCE</scope>
    <source>
        <strain evidence="7">BMAN</strain>
    </source>
</reference>
<keyword evidence="4 5" id="KW-0472">Membrane</keyword>
<feature type="transmembrane region" description="Helical" evidence="5">
    <location>
        <begin position="225"/>
        <end position="241"/>
    </location>
</feature>
<dbReference type="OMA" id="MAGLNKW"/>